<proteinExistence type="predicted"/>
<dbReference type="SUPFAM" id="SSF141130">
    <property type="entry name" value="Acetamidase/Formamidase-like"/>
    <property type="match status" value="1"/>
</dbReference>
<evidence type="ECO:0000313" key="1">
    <source>
        <dbReference type="EMBL" id="KAG0556811.1"/>
    </source>
</evidence>
<reference evidence="1 2" key="1">
    <citation type="submission" date="2020-06" db="EMBL/GenBank/DDBJ databases">
        <title>WGS assembly of Ceratodon purpureus strain R40.</title>
        <authorList>
            <person name="Carey S.B."/>
            <person name="Jenkins J."/>
            <person name="Shu S."/>
            <person name="Lovell J.T."/>
            <person name="Sreedasyam A."/>
            <person name="Maumus F."/>
            <person name="Tiley G.P."/>
            <person name="Fernandez-Pozo N."/>
            <person name="Barry K."/>
            <person name="Chen C."/>
            <person name="Wang M."/>
            <person name="Lipzen A."/>
            <person name="Daum C."/>
            <person name="Saski C.A."/>
            <person name="Payton A.C."/>
            <person name="Mcbreen J.C."/>
            <person name="Conrad R.E."/>
            <person name="Kollar L.M."/>
            <person name="Olsson S."/>
            <person name="Huttunen S."/>
            <person name="Landis J.B."/>
            <person name="Wickett N.J."/>
            <person name="Johnson M.G."/>
            <person name="Rensing S.A."/>
            <person name="Grimwood J."/>
            <person name="Schmutz J."/>
            <person name="Mcdaniel S.F."/>
        </authorList>
    </citation>
    <scope>NUCLEOTIDE SEQUENCE [LARGE SCALE GENOMIC DNA]</scope>
    <source>
        <strain evidence="1 2">R40</strain>
    </source>
</reference>
<dbReference type="PANTHER" id="PTHR31891">
    <property type="entry name" value="FORMAMIDASE C869.04-RELATED"/>
    <property type="match status" value="1"/>
</dbReference>
<accession>A0A8T0GC91</accession>
<evidence type="ECO:0000313" key="2">
    <source>
        <dbReference type="Proteomes" id="UP000822688"/>
    </source>
</evidence>
<dbReference type="OrthoDB" id="9975579at2759"/>
<dbReference type="Pfam" id="PF03069">
    <property type="entry name" value="FmdA_AmdA"/>
    <property type="match status" value="1"/>
</dbReference>
<dbReference type="GO" id="GO:0016811">
    <property type="term" value="F:hydrolase activity, acting on carbon-nitrogen (but not peptide) bonds, in linear amides"/>
    <property type="evidence" value="ECO:0007669"/>
    <property type="project" value="InterPro"/>
</dbReference>
<organism evidence="1 2">
    <name type="scientific">Ceratodon purpureus</name>
    <name type="common">Fire moss</name>
    <name type="synonym">Dicranum purpureum</name>
    <dbReference type="NCBI Taxonomy" id="3225"/>
    <lineage>
        <taxon>Eukaryota</taxon>
        <taxon>Viridiplantae</taxon>
        <taxon>Streptophyta</taxon>
        <taxon>Embryophyta</taxon>
        <taxon>Bryophyta</taxon>
        <taxon>Bryophytina</taxon>
        <taxon>Bryopsida</taxon>
        <taxon>Dicranidae</taxon>
        <taxon>Pseudoditrichales</taxon>
        <taxon>Ditrichaceae</taxon>
        <taxon>Ceratodon</taxon>
    </lineage>
</organism>
<dbReference type="EMBL" id="CM026432">
    <property type="protein sequence ID" value="KAG0556811.1"/>
    <property type="molecule type" value="Genomic_DNA"/>
</dbReference>
<dbReference type="PANTHER" id="PTHR31891:SF1">
    <property type="entry name" value="FORMAMIDASE C869.04-RELATED"/>
    <property type="match status" value="1"/>
</dbReference>
<protein>
    <recommendedName>
        <fullName evidence="3">Formamidase</fullName>
    </recommendedName>
</protein>
<evidence type="ECO:0008006" key="3">
    <source>
        <dbReference type="Google" id="ProtNLM"/>
    </source>
</evidence>
<gene>
    <name evidence="1" type="ORF">KC19_11G081000</name>
</gene>
<dbReference type="Proteomes" id="UP000822688">
    <property type="component" value="Chromosome 11"/>
</dbReference>
<comment type="caution">
    <text evidence="1">The sequence shown here is derived from an EMBL/GenBank/DDBJ whole genome shotgun (WGS) entry which is preliminary data.</text>
</comment>
<keyword evidence="2" id="KW-1185">Reference proteome</keyword>
<dbReference type="NCBIfam" id="NF045496">
    <property type="entry name" value="FormamaseFmdA"/>
    <property type="match status" value="1"/>
</dbReference>
<dbReference type="Gene3D" id="2.60.120.580">
    <property type="entry name" value="Acetamidase/Formamidase-like domains"/>
    <property type="match status" value="1"/>
</dbReference>
<dbReference type="InterPro" id="IPR054833">
    <property type="entry name" value="FormamaseFmdA"/>
</dbReference>
<dbReference type="InterPro" id="IPR004304">
    <property type="entry name" value="FmdA_AmdA"/>
</dbReference>
<dbReference type="AlphaFoldDB" id="A0A8T0GC91"/>
<name>A0A8T0GC91_CERPU</name>
<sequence>MAPLIKTPRAIVTVDPNKRPWEQTVPLHNRWHPEIPAVGEVQEGEVFRVETVDWTGRQIQNDDSAEDMKNIDLTSVHNLSGPIRVTDTEGKAAMPGDLLVVEILNLGPLPGDEWGFTGIFDRENGGGFLTDHFPKACKAIWDFEGIWASSRHIPGVRFPGLIHPGLIGTAPSHELLNIWNEREKALVDEGEDALTLGKHLHTRPLALLPNSTGALLGKVEKGSKDWERIAAEACRTIPGRENGGNCDIKNLSRGCKVYFPVFVEGANLSMGDMHFSQGDGEVSFCGAIEMSGFLELKCSIMRGGMEQYLTPMGPSKLNVNPIFEIGPLEPRFSEWLVFEGLSVDENGKQHYLDASIAYKRAVLNCIDYLSKFGYTKEQIYLLLSCCPCEGRISGIVDVPNACATLAIPVSIFDQDIRPKKGGPPVGPRLITRGDCPSCPYEGSMPTQKNLSAA</sequence>